<dbReference type="PANTHER" id="PTHR25462:SF296">
    <property type="entry name" value="MEIOTIC P26, ISOFORM F"/>
    <property type="match status" value="1"/>
</dbReference>
<organism evidence="4 5">
    <name type="scientific">Mytilus galloprovincialis</name>
    <name type="common">Mediterranean mussel</name>
    <dbReference type="NCBI Taxonomy" id="29158"/>
    <lineage>
        <taxon>Eukaryota</taxon>
        <taxon>Metazoa</taxon>
        <taxon>Spiralia</taxon>
        <taxon>Lophotrochozoa</taxon>
        <taxon>Mollusca</taxon>
        <taxon>Bivalvia</taxon>
        <taxon>Autobranchia</taxon>
        <taxon>Pteriomorphia</taxon>
        <taxon>Mytilida</taxon>
        <taxon>Mytiloidea</taxon>
        <taxon>Mytilidae</taxon>
        <taxon>Mytilinae</taxon>
        <taxon>Mytilus</taxon>
    </lineage>
</organism>
<dbReference type="PANTHER" id="PTHR25462">
    <property type="entry name" value="BONUS, ISOFORM C-RELATED"/>
    <property type="match status" value="1"/>
</dbReference>
<gene>
    <name evidence="4" type="ORF">MGAL_10B091921</name>
</gene>
<dbReference type="Proteomes" id="UP000596742">
    <property type="component" value="Unassembled WGS sequence"/>
</dbReference>
<dbReference type="PROSITE" id="PS50119">
    <property type="entry name" value="ZF_BBOX"/>
    <property type="match status" value="1"/>
</dbReference>
<dbReference type="InterPro" id="IPR047153">
    <property type="entry name" value="TRIM45/56/19-like"/>
</dbReference>
<protein>
    <recommendedName>
        <fullName evidence="3">B box-type domain-containing protein</fullName>
    </recommendedName>
</protein>
<feature type="coiled-coil region" evidence="2">
    <location>
        <begin position="197"/>
        <end position="224"/>
    </location>
</feature>
<sequence length="324" mass="36732">MASKLPSSRSKSTLSITSKVVTLQTSDEACGPCKRDNSEDYAFCWCIDCAEGLCSDCEKHHKKSKTSITHRLIPLLKLKDISDFLRNFTQTCCDHTGGSFTFYCKSHDKLCCPGCVTIHQKECHEIITLGEASVDAKKNGKIEDLGLRMKEALTTLNELENHKKDNIGMINAQRNGIRTTLSEMRRKVNDYLDSLEMRIEEKLLQAHKECIEKLETQTKDLEKRTETLKTWQSDITMVKDYGSDTHSFVMSKSLENLMTELETFNRRSTENFVGLNLSFVTSTTFENLQNTVHALGEISVNKSSTELIITPRKSARIKSKLIVK</sequence>
<keyword evidence="1" id="KW-0479">Metal-binding</keyword>
<name>A0A8B6CRK6_MYTGA</name>
<dbReference type="GO" id="GO:0061630">
    <property type="term" value="F:ubiquitin protein ligase activity"/>
    <property type="evidence" value="ECO:0007669"/>
    <property type="project" value="TreeGrafter"/>
</dbReference>
<keyword evidence="1" id="KW-0863">Zinc-finger</keyword>
<dbReference type="AlphaFoldDB" id="A0A8B6CRK6"/>
<evidence type="ECO:0000259" key="3">
    <source>
        <dbReference type="PROSITE" id="PS50119"/>
    </source>
</evidence>
<keyword evidence="5" id="KW-1185">Reference proteome</keyword>
<keyword evidence="1" id="KW-0862">Zinc</keyword>
<reference evidence="4" key="1">
    <citation type="submission" date="2018-11" db="EMBL/GenBank/DDBJ databases">
        <authorList>
            <person name="Alioto T."/>
            <person name="Alioto T."/>
        </authorList>
    </citation>
    <scope>NUCLEOTIDE SEQUENCE</scope>
</reference>
<accession>A0A8B6CRK6</accession>
<evidence type="ECO:0000313" key="4">
    <source>
        <dbReference type="EMBL" id="VDI09027.1"/>
    </source>
</evidence>
<dbReference type="EMBL" id="UYJE01002248">
    <property type="protein sequence ID" value="VDI09027.1"/>
    <property type="molecule type" value="Genomic_DNA"/>
</dbReference>
<comment type="caution">
    <text evidence="4">The sequence shown here is derived from an EMBL/GenBank/DDBJ whole genome shotgun (WGS) entry which is preliminary data.</text>
</comment>
<dbReference type="Gene3D" id="3.30.160.60">
    <property type="entry name" value="Classic Zinc Finger"/>
    <property type="match status" value="1"/>
</dbReference>
<feature type="domain" description="B box-type" evidence="3">
    <location>
        <begin position="25"/>
        <end position="75"/>
    </location>
</feature>
<evidence type="ECO:0000256" key="1">
    <source>
        <dbReference type="PROSITE-ProRule" id="PRU00024"/>
    </source>
</evidence>
<dbReference type="CDD" id="cd19757">
    <property type="entry name" value="Bbox1"/>
    <property type="match status" value="1"/>
</dbReference>
<proteinExistence type="predicted"/>
<dbReference type="InterPro" id="IPR000315">
    <property type="entry name" value="Znf_B-box"/>
</dbReference>
<evidence type="ECO:0000256" key="2">
    <source>
        <dbReference type="SAM" id="Coils"/>
    </source>
</evidence>
<dbReference type="GO" id="GO:0008270">
    <property type="term" value="F:zinc ion binding"/>
    <property type="evidence" value="ECO:0007669"/>
    <property type="project" value="UniProtKB-KW"/>
</dbReference>
<dbReference type="OrthoDB" id="6086386at2759"/>
<keyword evidence="2" id="KW-0175">Coiled coil</keyword>
<evidence type="ECO:0000313" key="5">
    <source>
        <dbReference type="Proteomes" id="UP000596742"/>
    </source>
</evidence>